<dbReference type="KEGG" id="nin:NADRNF5_2091"/>
<reference evidence="1 2" key="2">
    <citation type="journal article" date="2016" name="ISME J.">
        <title>Physiological and genomic characterization of two novel marine thaumarchaeal strains indicates niche differentiation.</title>
        <authorList>
            <person name="Bayer B."/>
            <person name="Vojvoda J."/>
            <person name="Offre P."/>
            <person name="Alves R.J."/>
            <person name="Elisabeth N.H."/>
            <person name="Garcia J.A."/>
            <person name="Volland J.M."/>
            <person name="Srivastava A."/>
            <person name="Schleper C."/>
            <person name="Herndl G.J."/>
        </authorList>
    </citation>
    <scope>NUCLEOTIDE SEQUENCE [LARGE SCALE GENOMIC DNA]</scope>
    <source>
        <strain evidence="1 2">NF5</strain>
    </source>
</reference>
<evidence type="ECO:0000313" key="2">
    <source>
        <dbReference type="Proteomes" id="UP000032408"/>
    </source>
</evidence>
<reference evidence="2" key="1">
    <citation type="submission" date="2015-03" db="EMBL/GenBank/DDBJ databases">
        <title>Characterization of two novel Thaumarchaeota isolated from the Northern Adriatic Sea.</title>
        <authorList>
            <person name="Bayer B."/>
            <person name="Vojvoda J."/>
            <person name="Offre P."/>
            <person name="Srivastava A."/>
            <person name="Elisabeth N."/>
            <person name="Garcia J.A.L."/>
            <person name="Schleper C."/>
            <person name="Herndl G.J."/>
        </authorList>
    </citation>
    <scope>NUCLEOTIDE SEQUENCE [LARGE SCALE GENOMIC DNA]</scope>
    <source>
        <strain evidence="2">NF5</strain>
    </source>
</reference>
<dbReference type="HOGENOM" id="CLU_3436706_0_0_2"/>
<gene>
    <name evidence="1" type="ORF">NADRNF5_2091</name>
</gene>
<dbReference type="Proteomes" id="UP000032408">
    <property type="component" value="Chromosome"/>
</dbReference>
<protein>
    <submittedName>
        <fullName evidence="1">Uncharacterized protein</fullName>
    </submittedName>
</protein>
<keyword evidence="2" id="KW-1185">Reference proteome</keyword>
<dbReference type="EMBL" id="CP011070">
    <property type="protein sequence ID" value="AJW71764.1"/>
    <property type="molecule type" value="Genomic_DNA"/>
</dbReference>
<accession>A0A0D5C4L7</accession>
<evidence type="ECO:0000313" key="1">
    <source>
        <dbReference type="EMBL" id="AJW71764.1"/>
    </source>
</evidence>
<organism evidence="1 2">
    <name type="scientific">Nitrosopumilus adriaticus</name>
    <dbReference type="NCBI Taxonomy" id="1580092"/>
    <lineage>
        <taxon>Archaea</taxon>
        <taxon>Nitrososphaerota</taxon>
        <taxon>Nitrososphaeria</taxon>
        <taxon>Nitrosopumilales</taxon>
        <taxon>Nitrosopumilaceae</taxon>
        <taxon>Nitrosopumilus</taxon>
    </lineage>
</organism>
<name>A0A0D5C4L7_9ARCH</name>
<proteinExistence type="predicted"/>
<sequence>MPRVVINLKILK</sequence>